<gene>
    <name evidence="1" type="ORF">DBV15_11777</name>
</gene>
<dbReference type="AlphaFoldDB" id="A0A4S2KQN0"/>
<proteinExistence type="predicted"/>
<feature type="non-terminal residue" evidence="1">
    <location>
        <position position="52"/>
    </location>
</feature>
<comment type="caution">
    <text evidence="1">The sequence shown here is derived from an EMBL/GenBank/DDBJ whole genome shotgun (WGS) entry which is preliminary data.</text>
</comment>
<organism evidence="1 2">
    <name type="scientific">Temnothorax longispinosus</name>
    <dbReference type="NCBI Taxonomy" id="300112"/>
    <lineage>
        <taxon>Eukaryota</taxon>
        <taxon>Metazoa</taxon>
        <taxon>Ecdysozoa</taxon>
        <taxon>Arthropoda</taxon>
        <taxon>Hexapoda</taxon>
        <taxon>Insecta</taxon>
        <taxon>Pterygota</taxon>
        <taxon>Neoptera</taxon>
        <taxon>Endopterygota</taxon>
        <taxon>Hymenoptera</taxon>
        <taxon>Apocrita</taxon>
        <taxon>Aculeata</taxon>
        <taxon>Formicoidea</taxon>
        <taxon>Formicidae</taxon>
        <taxon>Myrmicinae</taxon>
        <taxon>Temnothorax</taxon>
    </lineage>
</organism>
<dbReference type="Proteomes" id="UP000310200">
    <property type="component" value="Unassembled WGS sequence"/>
</dbReference>
<evidence type="ECO:0000313" key="1">
    <source>
        <dbReference type="EMBL" id="TGZ51726.1"/>
    </source>
</evidence>
<accession>A0A4S2KQN0</accession>
<dbReference type="EMBL" id="QBLH01001468">
    <property type="protein sequence ID" value="TGZ51726.1"/>
    <property type="molecule type" value="Genomic_DNA"/>
</dbReference>
<evidence type="ECO:0000313" key="2">
    <source>
        <dbReference type="Proteomes" id="UP000310200"/>
    </source>
</evidence>
<protein>
    <submittedName>
        <fullName evidence="1">Uncharacterized protein</fullName>
    </submittedName>
</protein>
<name>A0A4S2KQN0_9HYME</name>
<keyword evidence="2" id="KW-1185">Reference proteome</keyword>
<sequence>MFLVSSEVRQFLSWATENKKHRITRRNCEIRDSRKKVRAENRNQRTHCRSGF</sequence>
<reference evidence="1 2" key="1">
    <citation type="journal article" date="2019" name="Philos. Trans. R. Soc. Lond., B, Biol. Sci.">
        <title>Ant behaviour and brain gene expression of defending hosts depend on the ecological success of the intruding social parasite.</title>
        <authorList>
            <person name="Kaur R."/>
            <person name="Stoldt M."/>
            <person name="Jongepier E."/>
            <person name="Feldmeyer B."/>
            <person name="Menzel F."/>
            <person name="Bornberg-Bauer E."/>
            <person name="Foitzik S."/>
        </authorList>
    </citation>
    <scope>NUCLEOTIDE SEQUENCE [LARGE SCALE GENOMIC DNA]</scope>
    <source>
        <tissue evidence="1">Whole body</tissue>
    </source>
</reference>